<protein>
    <submittedName>
        <fullName evidence="13">ATP-binding cassette sub-family G member 1 isoform X1</fullName>
    </submittedName>
</protein>
<evidence type="ECO:0000256" key="2">
    <source>
        <dbReference type="ARBA" id="ARBA00005814"/>
    </source>
</evidence>
<dbReference type="SUPFAM" id="SSF52540">
    <property type="entry name" value="P-loop containing nucleoside triphosphate hydrolases"/>
    <property type="match status" value="1"/>
</dbReference>
<evidence type="ECO:0000256" key="9">
    <source>
        <dbReference type="SAM" id="MobiDB-lite"/>
    </source>
</evidence>
<feature type="transmembrane region" description="Helical" evidence="10">
    <location>
        <begin position="684"/>
        <end position="706"/>
    </location>
</feature>
<dbReference type="CDD" id="cd03213">
    <property type="entry name" value="ABCG_EPDR"/>
    <property type="match status" value="1"/>
</dbReference>
<evidence type="ECO:0000256" key="5">
    <source>
        <dbReference type="ARBA" id="ARBA00022741"/>
    </source>
</evidence>
<feature type="transmembrane region" description="Helical" evidence="10">
    <location>
        <begin position="448"/>
        <end position="465"/>
    </location>
</feature>
<dbReference type="InterPro" id="IPR003439">
    <property type="entry name" value="ABC_transporter-like_ATP-bd"/>
</dbReference>
<feature type="transmembrane region" description="Helical" evidence="10">
    <location>
        <begin position="477"/>
        <end position="500"/>
    </location>
</feature>
<dbReference type="InterPro" id="IPR013525">
    <property type="entry name" value="ABC2_TM"/>
</dbReference>
<dbReference type="InterPro" id="IPR027417">
    <property type="entry name" value="P-loop_NTPase"/>
</dbReference>
<evidence type="ECO:0000256" key="7">
    <source>
        <dbReference type="ARBA" id="ARBA00022989"/>
    </source>
</evidence>
<dbReference type="RefSeq" id="XP_018023662.1">
    <property type="nucleotide sequence ID" value="XM_018168173.2"/>
</dbReference>
<keyword evidence="7 10" id="KW-1133">Transmembrane helix</keyword>
<dbReference type="Pfam" id="PF00005">
    <property type="entry name" value="ABC_tran"/>
    <property type="match status" value="1"/>
</dbReference>
<feature type="transmembrane region" description="Helical" evidence="10">
    <location>
        <begin position="603"/>
        <end position="621"/>
    </location>
</feature>
<feature type="transmembrane region" description="Helical" evidence="10">
    <location>
        <begin position="633"/>
        <end position="654"/>
    </location>
</feature>
<dbReference type="GeneID" id="108679537"/>
<dbReference type="Proteomes" id="UP000694843">
    <property type="component" value="Unplaced"/>
</dbReference>
<feature type="region of interest" description="Disordered" evidence="9">
    <location>
        <begin position="295"/>
        <end position="330"/>
    </location>
</feature>
<evidence type="ECO:0000256" key="4">
    <source>
        <dbReference type="ARBA" id="ARBA00022692"/>
    </source>
</evidence>
<evidence type="ECO:0000256" key="6">
    <source>
        <dbReference type="ARBA" id="ARBA00022840"/>
    </source>
</evidence>
<accession>A0A8B7PDD4</accession>
<dbReference type="PROSITE" id="PS50893">
    <property type="entry name" value="ABC_TRANSPORTER_2"/>
    <property type="match status" value="1"/>
</dbReference>
<dbReference type="KEGG" id="hazt:108679537"/>
<name>A0A8B7PDD4_HYAAZ</name>
<dbReference type="AlphaFoldDB" id="A0A8B7PDD4"/>
<evidence type="ECO:0000256" key="1">
    <source>
        <dbReference type="ARBA" id="ARBA00004141"/>
    </source>
</evidence>
<keyword evidence="5" id="KW-0547">Nucleotide-binding</keyword>
<comment type="subcellular location">
    <subcellularLocation>
        <location evidence="1">Membrane</location>
        <topology evidence="1">Multi-pass membrane protein</topology>
    </subcellularLocation>
</comment>
<dbReference type="SMART" id="SM00382">
    <property type="entry name" value="AAA"/>
    <property type="match status" value="1"/>
</dbReference>
<evidence type="ECO:0000256" key="8">
    <source>
        <dbReference type="ARBA" id="ARBA00023136"/>
    </source>
</evidence>
<sequence>MSTVAKRREVNLTVKDLTYWVPDGNKGQRSILKGISGNFNAGQLTAILGPSGSGKTSFMNIAAGCKTRRVSGTILVNGHTRDPIEFRRNSCYITQADHHLPFLTVMEAMKAAASLKLGPRAKKDGGQIIDDILASLRLTDCRNTRINDLSGGETKRLSIALELINNPPVMLFDEPTSGLDSRNSFQCVELLHSLARGGRTIICTLHQPSARIFQMFDQLYALSDGQCIYRGTIHDLLPFLDSVGLQCPPYHNPADFLVEVAVGEYGDLTKKLAAEISCRDISASNDISLDVVPAEDFSNSESPRKSSARIRSLESSQSTKPIELHPSSRDSISIQMDLKESVQKSFGHDQEQTERFALDTVDCEYPRSGPATAGASSLSTMKHGVCVYTVKEAKCGLQISPTDSLLDDDNSSTARGNFPSSSWLQFRVLFHRTFITIIRDMMLTKLRLGAHVVVALLIGLLYYGVGAEASKVMDNTGCLFFVLLFFIFTSMMPTILTFPLEMNVLVREHLNRWYSLKSYYMAKVVADMPFQVIFPLMSVLIVYLMTAQVIFPLMSVLIVYLMTAQPLELWRMALFSFICILTSLVAQSIGLTIGAAFTVQEAVFLGPASIVPLLLFSGFFIQFSTIPIYMRWITYLSFVRYGFEGVILSIYGFGRENLECSEAFCYLKAPSKILETLDVSEDNIYLDIGMLFVYFLVVRVVGYYVLRWKVRSNR</sequence>
<reference evidence="13" key="1">
    <citation type="submission" date="2025-08" db="UniProtKB">
        <authorList>
            <consortium name="RefSeq"/>
        </authorList>
    </citation>
    <scope>IDENTIFICATION</scope>
    <source>
        <tissue evidence="13">Whole organism</tissue>
    </source>
</reference>
<evidence type="ECO:0000313" key="12">
    <source>
        <dbReference type="Proteomes" id="UP000694843"/>
    </source>
</evidence>
<dbReference type="InterPro" id="IPR043926">
    <property type="entry name" value="ABCG_dom"/>
</dbReference>
<dbReference type="PANTHER" id="PTHR48041">
    <property type="entry name" value="ABC TRANSPORTER G FAMILY MEMBER 28"/>
    <property type="match status" value="1"/>
</dbReference>
<keyword evidence="6 13" id="KW-0067">ATP-binding</keyword>
<feature type="transmembrane region" description="Helical" evidence="10">
    <location>
        <begin position="532"/>
        <end position="561"/>
    </location>
</feature>
<dbReference type="Pfam" id="PF19055">
    <property type="entry name" value="ABC2_membrane_7"/>
    <property type="match status" value="1"/>
</dbReference>
<dbReference type="InterPro" id="IPR050352">
    <property type="entry name" value="ABCG_transporters"/>
</dbReference>
<evidence type="ECO:0000313" key="13">
    <source>
        <dbReference type="RefSeq" id="XP_018023662.1"/>
    </source>
</evidence>
<dbReference type="FunFam" id="3.40.50.300:FF:001077">
    <property type="entry name" value="Uncharacterized protein, isoform A"/>
    <property type="match status" value="1"/>
</dbReference>
<dbReference type="GO" id="GO:0005886">
    <property type="term" value="C:plasma membrane"/>
    <property type="evidence" value="ECO:0007669"/>
    <property type="project" value="TreeGrafter"/>
</dbReference>
<keyword evidence="8 10" id="KW-0472">Membrane</keyword>
<gene>
    <name evidence="13" type="primary">LOC108679537</name>
</gene>
<keyword evidence="4 10" id="KW-0812">Transmembrane</keyword>
<dbReference type="PANTHER" id="PTHR48041:SF78">
    <property type="entry name" value="ABC TRANSPORTER EXPRESSED IN TRACHEA, ISOFORM A"/>
    <property type="match status" value="1"/>
</dbReference>
<organism evidence="12 13">
    <name type="scientific">Hyalella azteca</name>
    <name type="common">Amphipod</name>
    <dbReference type="NCBI Taxonomy" id="294128"/>
    <lineage>
        <taxon>Eukaryota</taxon>
        <taxon>Metazoa</taxon>
        <taxon>Ecdysozoa</taxon>
        <taxon>Arthropoda</taxon>
        <taxon>Crustacea</taxon>
        <taxon>Multicrustacea</taxon>
        <taxon>Malacostraca</taxon>
        <taxon>Eumalacostraca</taxon>
        <taxon>Peracarida</taxon>
        <taxon>Amphipoda</taxon>
        <taxon>Senticaudata</taxon>
        <taxon>Talitrida</taxon>
        <taxon>Talitroidea</taxon>
        <taxon>Hyalellidae</taxon>
        <taxon>Hyalella</taxon>
    </lineage>
</organism>
<dbReference type="OMA" id="GRFNQQN"/>
<dbReference type="GO" id="GO:0005524">
    <property type="term" value="F:ATP binding"/>
    <property type="evidence" value="ECO:0007669"/>
    <property type="project" value="UniProtKB-KW"/>
</dbReference>
<dbReference type="InterPro" id="IPR003593">
    <property type="entry name" value="AAA+_ATPase"/>
</dbReference>
<dbReference type="Pfam" id="PF01061">
    <property type="entry name" value="ABC2_membrane"/>
    <property type="match status" value="2"/>
</dbReference>
<evidence type="ECO:0000256" key="3">
    <source>
        <dbReference type="ARBA" id="ARBA00022448"/>
    </source>
</evidence>
<feature type="transmembrane region" description="Helical" evidence="10">
    <location>
        <begin position="573"/>
        <end position="597"/>
    </location>
</feature>
<keyword evidence="3" id="KW-0813">Transport</keyword>
<dbReference type="GO" id="GO:0016887">
    <property type="term" value="F:ATP hydrolysis activity"/>
    <property type="evidence" value="ECO:0007669"/>
    <property type="project" value="InterPro"/>
</dbReference>
<dbReference type="OrthoDB" id="66620at2759"/>
<dbReference type="GO" id="GO:0140359">
    <property type="term" value="F:ABC-type transporter activity"/>
    <property type="evidence" value="ECO:0007669"/>
    <property type="project" value="InterPro"/>
</dbReference>
<evidence type="ECO:0000259" key="11">
    <source>
        <dbReference type="PROSITE" id="PS50893"/>
    </source>
</evidence>
<proteinExistence type="inferred from homology"/>
<dbReference type="Gene3D" id="3.40.50.300">
    <property type="entry name" value="P-loop containing nucleotide triphosphate hydrolases"/>
    <property type="match status" value="1"/>
</dbReference>
<feature type="domain" description="ABC transporter" evidence="11">
    <location>
        <begin position="12"/>
        <end position="249"/>
    </location>
</feature>
<evidence type="ECO:0000256" key="10">
    <source>
        <dbReference type="SAM" id="Phobius"/>
    </source>
</evidence>
<comment type="similarity">
    <text evidence="2">Belongs to the ABC transporter superfamily. ABCG family. Eye pigment precursor importer (TC 3.A.1.204) subfamily.</text>
</comment>
<keyword evidence="12" id="KW-1185">Reference proteome</keyword>